<dbReference type="Proteomes" id="UP000252081">
    <property type="component" value="Unassembled WGS sequence"/>
</dbReference>
<evidence type="ECO:0000313" key="2">
    <source>
        <dbReference type="Proteomes" id="UP000252081"/>
    </source>
</evidence>
<dbReference type="Pfam" id="PF16132">
    <property type="entry name" value="DUF4843"/>
    <property type="match status" value="1"/>
</dbReference>
<gene>
    <name evidence="1" type="ORF">DRW42_07350</name>
</gene>
<reference evidence="1 2" key="1">
    <citation type="submission" date="2018-07" db="EMBL/GenBank/DDBJ databases">
        <title>A draft genome of a endophytic bacteria, a new species of Pedobacter.</title>
        <authorList>
            <person name="Zhang Z.D."/>
            <person name="Chen Z.J."/>
        </authorList>
    </citation>
    <scope>NUCLEOTIDE SEQUENCE [LARGE SCALE GENOMIC DNA]</scope>
    <source>
        <strain evidence="1 2">RS10</strain>
    </source>
</reference>
<keyword evidence="2" id="KW-1185">Reference proteome</keyword>
<proteinExistence type="predicted"/>
<dbReference type="EMBL" id="QNQU01000005">
    <property type="protein sequence ID" value="RBQ09013.1"/>
    <property type="molecule type" value="Genomic_DNA"/>
</dbReference>
<name>A0A366L6C2_9SPHI</name>
<dbReference type="PROSITE" id="PS51257">
    <property type="entry name" value="PROKAR_LIPOPROTEIN"/>
    <property type="match status" value="1"/>
</dbReference>
<comment type="caution">
    <text evidence="1">The sequence shown here is derived from an EMBL/GenBank/DDBJ whole genome shotgun (WGS) entry which is preliminary data.</text>
</comment>
<dbReference type="AlphaFoldDB" id="A0A366L6C2"/>
<sequence length="295" mass="33542">MNKLIETNLNRQKMKKNIIYVLLLSITFFACKKNEMLPYIADDNVYLRYLDQNGNQDTTTLSYSFAFNPGLAQDTLWVPIVVTGPRVSHSRQFALTVVDSVTTAVKGTHYEALKPFYTLPADSGTVKIPLIIKNTDEALANKSVILGISTVKGGDFQANLPLVLRSKKVIFSNRLEKPGWWMYWAQLGEYGRIKHQLFLISSGTVDLVDLSKPDAYLQIPRSLYYIENFRVFLNDPAAWIAKNPGKDFVLTPKTDGSKDFDFYNTASPTKRYTLKYFSLVNAYFFVDENGKQIII</sequence>
<evidence type="ECO:0008006" key="3">
    <source>
        <dbReference type="Google" id="ProtNLM"/>
    </source>
</evidence>
<organism evidence="1 2">
    <name type="scientific">Pedobacter miscanthi</name>
    <dbReference type="NCBI Taxonomy" id="2259170"/>
    <lineage>
        <taxon>Bacteria</taxon>
        <taxon>Pseudomonadati</taxon>
        <taxon>Bacteroidota</taxon>
        <taxon>Sphingobacteriia</taxon>
        <taxon>Sphingobacteriales</taxon>
        <taxon>Sphingobacteriaceae</taxon>
        <taxon>Pedobacter</taxon>
    </lineage>
</organism>
<evidence type="ECO:0000313" key="1">
    <source>
        <dbReference type="EMBL" id="RBQ09013.1"/>
    </source>
</evidence>
<dbReference type="InterPro" id="IPR032299">
    <property type="entry name" value="DUF4843"/>
</dbReference>
<protein>
    <recommendedName>
        <fullName evidence="3">DUF4843 domain-containing protein</fullName>
    </recommendedName>
</protein>
<accession>A0A366L6C2</accession>